<dbReference type="Proteomes" id="UP000261620">
    <property type="component" value="Unplaced"/>
</dbReference>
<feature type="compositionally biased region" description="Polar residues" evidence="12">
    <location>
        <begin position="308"/>
        <end position="336"/>
    </location>
</feature>
<evidence type="ECO:0000256" key="6">
    <source>
        <dbReference type="ARBA" id="ARBA00022833"/>
    </source>
</evidence>
<dbReference type="GO" id="GO:0000977">
    <property type="term" value="F:RNA polymerase II transcription regulatory region sequence-specific DNA binding"/>
    <property type="evidence" value="ECO:0007669"/>
    <property type="project" value="TreeGrafter"/>
</dbReference>
<evidence type="ECO:0000259" key="13">
    <source>
        <dbReference type="PROSITE" id="PS50157"/>
    </source>
</evidence>
<evidence type="ECO:0000313" key="14">
    <source>
        <dbReference type="Ensembl" id="ENSMMOP00000009142.1"/>
    </source>
</evidence>
<feature type="region of interest" description="Disordered" evidence="12">
    <location>
        <begin position="153"/>
        <end position="174"/>
    </location>
</feature>
<evidence type="ECO:0000256" key="1">
    <source>
        <dbReference type="ARBA" id="ARBA00003767"/>
    </source>
</evidence>
<evidence type="ECO:0000256" key="7">
    <source>
        <dbReference type="ARBA" id="ARBA00023015"/>
    </source>
</evidence>
<dbReference type="GO" id="GO:0005634">
    <property type="term" value="C:nucleus"/>
    <property type="evidence" value="ECO:0007669"/>
    <property type="project" value="UniProtKB-SubCell"/>
</dbReference>
<name>A0A3Q3WAU5_MOLML</name>
<keyword evidence="4" id="KW-0677">Repeat</keyword>
<evidence type="ECO:0000256" key="12">
    <source>
        <dbReference type="SAM" id="MobiDB-lite"/>
    </source>
</evidence>
<keyword evidence="7" id="KW-0805">Transcription regulation</keyword>
<dbReference type="Ensembl" id="ENSMMOT00000009304.1">
    <property type="protein sequence ID" value="ENSMMOP00000009142.1"/>
    <property type="gene ID" value="ENSMMOG00000007067.1"/>
</dbReference>
<dbReference type="PROSITE" id="PS00028">
    <property type="entry name" value="ZINC_FINGER_C2H2_1"/>
    <property type="match status" value="7"/>
</dbReference>
<feature type="domain" description="C2H2-type" evidence="13">
    <location>
        <begin position="429"/>
        <end position="457"/>
    </location>
</feature>
<accession>A0A3Q3WAU5</accession>
<organism evidence="14 15">
    <name type="scientific">Mola mola</name>
    <name type="common">Ocean sunfish</name>
    <name type="synonym">Tetraodon mola</name>
    <dbReference type="NCBI Taxonomy" id="94237"/>
    <lineage>
        <taxon>Eukaryota</taxon>
        <taxon>Metazoa</taxon>
        <taxon>Chordata</taxon>
        <taxon>Craniata</taxon>
        <taxon>Vertebrata</taxon>
        <taxon>Euteleostomi</taxon>
        <taxon>Actinopterygii</taxon>
        <taxon>Neopterygii</taxon>
        <taxon>Teleostei</taxon>
        <taxon>Neoteleostei</taxon>
        <taxon>Acanthomorphata</taxon>
        <taxon>Eupercaria</taxon>
        <taxon>Tetraodontiformes</taxon>
        <taxon>Molidae</taxon>
        <taxon>Mola</taxon>
    </lineage>
</organism>
<dbReference type="GO" id="GO:0008270">
    <property type="term" value="F:zinc ion binding"/>
    <property type="evidence" value="ECO:0007669"/>
    <property type="project" value="UniProtKB-KW"/>
</dbReference>
<keyword evidence="10" id="KW-0539">Nucleus</keyword>
<reference evidence="14" key="2">
    <citation type="submission" date="2025-09" db="UniProtKB">
        <authorList>
            <consortium name="Ensembl"/>
        </authorList>
    </citation>
    <scope>IDENTIFICATION</scope>
</reference>
<evidence type="ECO:0000256" key="2">
    <source>
        <dbReference type="ARBA" id="ARBA00004123"/>
    </source>
</evidence>
<keyword evidence="9" id="KW-0804">Transcription</keyword>
<evidence type="ECO:0000256" key="3">
    <source>
        <dbReference type="ARBA" id="ARBA00022723"/>
    </source>
</evidence>
<comment type="function">
    <text evidence="1">May be involved in transcriptional regulation.</text>
</comment>
<feature type="region of interest" description="Disordered" evidence="12">
    <location>
        <begin position="304"/>
        <end position="337"/>
    </location>
</feature>
<keyword evidence="5 11" id="KW-0863">Zinc-finger</keyword>
<feature type="domain" description="C2H2-type" evidence="13">
    <location>
        <begin position="458"/>
        <end position="485"/>
    </location>
</feature>
<keyword evidence="15" id="KW-1185">Reference proteome</keyword>
<reference evidence="14" key="1">
    <citation type="submission" date="2025-08" db="UniProtKB">
        <authorList>
            <consortium name="Ensembl"/>
        </authorList>
    </citation>
    <scope>IDENTIFICATION</scope>
</reference>
<dbReference type="FunFam" id="3.30.160.60:FF:002343">
    <property type="entry name" value="Zinc finger protein 33A"/>
    <property type="match status" value="1"/>
</dbReference>
<dbReference type="InterPro" id="IPR013087">
    <property type="entry name" value="Znf_C2H2_type"/>
</dbReference>
<evidence type="ECO:0000313" key="15">
    <source>
        <dbReference type="Proteomes" id="UP000261620"/>
    </source>
</evidence>
<dbReference type="SMART" id="SM00355">
    <property type="entry name" value="ZnF_C2H2"/>
    <property type="match status" value="7"/>
</dbReference>
<feature type="region of interest" description="Disordered" evidence="12">
    <location>
        <begin position="208"/>
        <end position="228"/>
    </location>
</feature>
<keyword evidence="8" id="KW-0238">DNA-binding</keyword>
<dbReference type="PANTHER" id="PTHR24409:SF295">
    <property type="entry name" value="AZ2-RELATED"/>
    <property type="match status" value="1"/>
</dbReference>
<evidence type="ECO:0000256" key="5">
    <source>
        <dbReference type="ARBA" id="ARBA00022771"/>
    </source>
</evidence>
<sequence>MVSERDQLLVAQHQLEVEPFDKGQSSVVHQQCQSEGETSVNEESDVTLQYADVQSTQEQLAQLTTSNKGKACNDLPNGAGKVEATPQPNLVRRRRGQPPKEVKHPQQVEELLKSQSLVIRTKQEVAEYPKDSVEEVEVSCAVDTINTTASKAPQACPLQSEEPSSIATPSSRESTKTALEYMEINKISPLALALAAQHVSINMGRSPIQASSTAVPPSESSQAPSIQQKECCTTVSLQDAMLLVDAMYQSKAENEVSSQHKMAEPIQTQIVPSMDALQTVDSMVNHASGEATKKILSVAVWTPPRMSVSDTPPTNEKRSAQVSVKQETSSPRSQNHPVVYPPSVSIHPIPVKAPAVVSPLQPLSVIGRRLLKNQCGECGCVLSSIAALESHVSLHTGQQPFSCTLCGKRFTDSKGLKRHGRVHRNGRIHVCQQCGKGFVYRFGLTKHLQMVHGRIKPFVCQICNKGCFTKLDVEAHIRIHTGEKPFHCNLCEKKFTRRVDLNVHLRWHNGEKRHWCPYCGKGFLDYNNLKRHKYIHTGEKPHSCPHCPKHFTQSGHLKKHIKNVHKIQ</sequence>
<feature type="domain" description="C2H2-type" evidence="13">
    <location>
        <begin position="486"/>
        <end position="513"/>
    </location>
</feature>
<evidence type="ECO:0000256" key="8">
    <source>
        <dbReference type="ARBA" id="ARBA00023125"/>
    </source>
</evidence>
<dbReference type="PROSITE" id="PS50157">
    <property type="entry name" value="ZINC_FINGER_C2H2_2"/>
    <property type="match status" value="7"/>
</dbReference>
<protein>
    <recommendedName>
        <fullName evidence="13">C2H2-type domain-containing protein</fullName>
    </recommendedName>
</protein>
<dbReference type="AlphaFoldDB" id="A0A3Q3WAU5"/>
<dbReference type="Pfam" id="PF00096">
    <property type="entry name" value="zf-C2H2"/>
    <property type="match status" value="4"/>
</dbReference>
<keyword evidence="3" id="KW-0479">Metal-binding</keyword>
<dbReference type="InterPro" id="IPR036236">
    <property type="entry name" value="Znf_C2H2_sf"/>
</dbReference>
<feature type="compositionally biased region" description="Polar residues" evidence="12">
    <location>
        <begin position="161"/>
        <end position="172"/>
    </location>
</feature>
<dbReference type="SUPFAM" id="SSF57667">
    <property type="entry name" value="beta-beta-alpha zinc fingers"/>
    <property type="match status" value="3"/>
</dbReference>
<feature type="domain" description="C2H2-type" evidence="13">
    <location>
        <begin position="542"/>
        <end position="568"/>
    </location>
</feature>
<evidence type="ECO:0000256" key="11">
    <source>
        <dbReference type="PROSITE-ProRule" id="PRU00042"/>
    </source>
</evidence>
<evidence type="ECO:0000256" key="10">
    <source>
        <dbReference type="ARBA" id="ARBA00023242"/>
    </source>
</evidence>
<evidence type="ECO:0000256" key="9">
    <source>
        <dbReference type="ARBA" id="ARBA00023163"/>
    </source>
</evidence>
<evidence type="ECO:0000256" key="4">
    <source>
        <dbReference type="ARBA" id="ARBA00022737"/>
    </source>
</evidence>
<feature type="domain" description="C2H2-type" evidence="13">
    <location>
        <begin position="373"/>
        <end position="400"/>
    </location>
</feature>
<dbReference type="FunFam" id="3.30.160.60:FF:000690">
    <property type="entry name" value="Zinc finger protein 354C"/>
    <property type="match status" value="1"/>
</dbReference>
<dbReference type="STRING" id="94237.ENSMMOP00000009142"/>
<dbReference type="PANTHER" id="PTHR24409">
    <property type="entry name" value="ZINC FINGER PROTEIN 142"/>
    <property type="match status" value="1"/>
</dbReference>
<dbReference type="Gene3D" id="3.30.160.60">
    <property type="entry name" value="Classic Zinc Finger"/>
    <property type="match status" value="6"/>
</dbReference>
<feature type="domain" description="C2H2-type" evidence="13">
    <location>
        <begin position="401"/>
        <end position="428"/>
    </location>
</feature>
<feature type="region of interest" description="Disordered" evidence="12">
    <location>
        <begin position="68"/>
        <end position="105"/>
    </location>
</feature>
<dbReference type="FunFam" id="3.30.160.60:FF:000100">
    <property type="entry name" value="Zinc finger 45-like"/>
    <property type="match status" value="1"/>
</dbReference>
<keyword evidence="6" id="KW-0862">Zinc</keyword>
<dbReference type="GO" id="GO:0000981">
    <property type="term" value="F:DNA-binding transcription factor activity, RNA polymerase II-specific"/>
    <property type="evidence" value="ECO:0007669"/>
    <property type="project" value="TreeGrafter"/>
</dbReference>
<proteinExistence type="predicted"/>
<comment type="subcellular location">
    <subcellularLocation>
        <location evidence="2">Nucleus</location>
    </subcellularLocation>
</comment>
<dbReference type="FunFam" id="3.30.160.60:FF:000097">
    <property type="entry name" value="Zinc finger protein"/>
    <property type="match status" value="1"/>
</dbReference>
<feature type="domain" description="C2H2-type" evidence="13">
    <location>
        <begin position="514"/>
        <end position="541"/>
    </location>
</feature>